<sequence>MQQGPRMHAYALNGSITTRHICGELCIVCGPSYWSYFFISPRIPNPNPTFLATYPDVFVTKCSKNNDK</sequence>
<gene>
    <name evidence="1" type="ORF">CCHR01_11960</name>
</gene>
<organism evidence="1 2">
    <name type="scientific">Colletotrichum chrysophilum</name>
    <dbReference type="NCBI Taxonomy" id="1836956"/>
    <lineage>
        <taxon>Eukaryota</taxon>
        <taxon>Fungi</taxon>
        <taxon>Dikarya</taxon>
        <taxon>Ascomycota</taxon>
        <taxon>Pezizomycotina</taxon>
        <taxon>Sordariomycetes</taxon>
        <taxon>Hypocreomycetidae</taxon>
        <taxon>Glomerellales</taxon>
        <taxon>Glomerellaceae</taxon>
        <taxon>Colletotrichum</taxon>
        <taxon>Colletotrichum gloeosporioides species complex</taxon>
    </lineage>
</organism>
<protein>
    <submittedName>
        <fullName evidence="1">Uncharacterized protein</fullName>
    </submittedName>
</protein>
<reference evidence="1" key="1">
    <citation type="submission" date="2023-01" db="EMBL/GenBank/DDBJ databases">
        <title>Colletotrichum chrysophilum M932 genome sequence.</title>
        <authorList>
            <person name="Baroncelli R."/>
        </authorList>
    </citation>
    <scope>NUCLEOTIDE SEQUENCE</scope>
    <source>
        <strain evidence="1">M932</strain>
    </source>
</reference>
<dbReference type="EMBL" id="JAQOWY010000273">
    <property type="protein sequence ID" value="KAK1845410.1"/>
    <property type="molecule type" value="Genomic_DNA"/>
</dbReference>
<dbReference type="Proteomes" id="UP001243330">
    <property type="component" value="Unassembled WGS sequence"/>
</dbReference>
<keyword evidence="2" id="KW-1185">Reference proteome</keyword>
<evidence type="ECO:0000313" key="1">
    <source>
        <dbReference type="EMBL" id="KAK1845410.1"/>
    </source>
</evidence>
<accession>A0AAD9AEB8</accession>
<comment type="caution">
    <text evidence="1">The sequence shown here is derived from an EMBL/GenBank/DDBJ whole genome shotgun (WGS) entry which is preliminary data.</text>
</comment>
<name>A0AAD9AEB8_9PEZI</name>
<dbReference type="AlphaFoldDB" id="A0AAD9AEB8"/>
<evidence type="ECO:0000313" key="2">
    <source>
        <dbReference type="Proteomes" id="UP001243330"/>
    </source>
</evidence>
<proteinExistence type="predicted"/>